<protein>
    <recommendedName>
        <fullName evidence="3">50S ribosomal protein L31</fullName>
    </recommendedName>
</protein>
<organism evidence="4 5">
    <name type="scientific">Candidatus Kaiserbacteria bacterium CG10_big_fil_rev_8_21_14_0_10_56_12</name>
    <dbReference type="NCBI Taxonomy" id="1974611"/>
    <lineage>
        <taxon>Bacteria</taxon>
        <taxon>Candidatus Kaiseribacteriota</taxon>
    </lineage>
</organism>
<dbReference type="NCBIfam" id="TIGR00105">
    <property type="entry name" value="L31"/>
    <property type="match status" value="1"/>
</dbReference>
<dbReference type="PROSITE" id="PS01143">
    <property type="entry name" value="RIBOSOMAL_L31"/>
    <property type="match status" value="1"/>
</dbReference>
<dbReference type="InterPro" id="IPR042105">
    <property type="entry name" value="Ribosomal_bL31_sf"/>
</dbReference>
<dbReference type="Pfam" id="PF01197">
    <property type="entry name" value="Ribosomal_L31"/>
    <property type="match status" value="1"/>
</dbReference>
<sequence>MKKDIHPTTYRQVVFEDLASGAAFLIGSTIETTDVTMFEGKEYPKVAIEISSKSHPFYTGEDRMLDKTGRVERFKQRAAKKR</sequence>
<comment type="similarity">
    <text evidence="3">Belongs to the bacterial ribosomal protein bL31 family.</text>
</comment>
<dbReference type="EMBL" id="PFBL01000001">
    <property type="protein sequence ID" value="PIR83485.1"/>
    <property type="molecule type" value="Genomic_DNA"/>
</dbReference>
<dbReference type="PANTHER" id="PTHR33280">
    <property type="entry name" value="50S RIBOSOMAL PROTEIN L31, CHLOROPLASTIC"/>
    <property type="match status" value="1"/>
</dbReference>
<evidence type="ECO:0000256" key="1">
    <source>
        <dbReference type="ARBA" id="ARBA00022980"/>
    </source>
</evidence>
<evidence type="ECO:0000256" key="2">
    <source>
        <dbReference type="ARBA" id="ARBA00023274"/>
    </source>
</evidence>
<evidence type="ECO:0000313" key="4">
    <source>
        <dbReference type="EMBL" id="PIR83485.1"/>
    </source>
</evidence>
<dbReference type="Gene3D" id="4.10.830.30">
    <property type="entry name" value="Ribosomal protein L31"/>
    <property type="match status" value="1"/>
</dbReference>
<gene>
    <name evidence="4" type="ORF">COU19_00070</name>
</gene>
<dbReference type="Proteomes" id="UP000230179">
    <property type="component" value="Unassembled WGS sequence"/>
</dbReference>
<dbReference type="AlphaFoldDB" id="A0A2H0UCI4"/>
<dbReference type="GO" id="GO:0005840">
    <property type="term" value="C:ribosome"/>
    <property type="evidence" value="ECO:0007669"/>
    <property type="project" value="UniProtKB-KW"/>
</dbReference>
<dbReference type="PRINTS" id="PR01249">
    <property type="entry name" value="RIBOSOMALL31"/>
</dbReference>
<reference evidence="5" key="1">
    <citation type="submission" date="2017-09" db="EMBL/GenBank/DDBJ databases">
        <title>Depth-based differentiation of microbial function through sediment-hosted aquifers and enrichment of novel symbionts in the deep terrestrial subsurface.</title>
        <authorList>
            <person name="Probst A.J."/>
            <person name="Ladd B."/>
            <person name="Jarett J.K."/>
            <person name="Geller-Mcgrath D.E."/>
            <person name="Sieber C.M.K."/>
            <person name="Emerson J.B."/>
            <person name="Anantharaman K."/>
            <person name="Thomas B.C."/>
            <person name="Malmstrom R."/>
            <person name="Stieglmeier M."/>
            <person name="Klingl A."/>
            <person name="Woyke T."/>
            <person name="Ryan C.M."/>
            <person name="Banfield J.F."/>
        </authorList>
    </citation>
    <scope>NUCLEOTIDE SEQUENCE [LARGE SCALE GENOMIC DNA]</scope>
</reference>
<dbReference type="GO" id="GO:0003735">
    <property type="term" value="F:structural constituent of ribosome"/>
    <property type="evidence" value="ECO:0007669"/>
    <property type="project" value="InterPro"/>
</dbReference>
<evidence type="ECO:0000313" key="5">
    <source>
        <dbReference type="Proteomes" id="UP000230179"/>
    </source>
</evidence>
<name>A0A2H0UCI4_9BACT</name>
<keyword evidence="2 3" id="KW-0687">Ribonucleoprotein</keyword>
<dbReference type="InterPro" id="IPR002150">
    <property type="entry name" value="Ribosomal_bL31"/>
</dbReference>
<accession>A0A2H0UCI4</accession>
<dbReference type="InterPro" id="IPR034704">
    <property type="entry name" value="Ribosomal_bL28/bL31-like_sf"/>
</dbReference>
<dbReference type="NCBIfam" id="NF002462">
    <property type="entry name" value="PRK01678.1"/>
    <property type="match status" value="1"/>
</dbReference>
<proteinExistence type="inferred from homology"/>
<dbReference type="GO" id="GO:0006412">
    <property type="term" value="P:translation"/>
    <property type="evidence" value="ECO:0007669"/>
    <property type="project" value="InterPro"/>
</dbReference>
<keyword evidence="1 3" id="KW-0689">Ribosomal protein</keyword>
<dbReference type="GO" id="GO:1990904">
    <property type="term" value="C:ribonucleoprotein complex"/>
    <property type="evidence" value="ECO:0007669"/>
    <property type="project" value="UniProtKB-KW"/>
</dbReference>
<dbReference type="SUPFAM" id="SSF143800">
    <property type="entry name" value="L28p-like"/>
    <property type="match status" value="1"/>
</dbReference>
<comment type="caution">
    <text evidence="4">The sequence shown here is derived from an EMBL/GenBank/DDBJ whole genome shotgun (WGS) entry which is preliminary data.</text>
</comment>
<evidence type="ECO:0000256" key="3">
    <source>
        <dbReference type="RuleBase" id="RU000564"/>
    </source>
</evidence>
<dbReference type="PANTHER" id="PTHR33280:SF1">
    <property type="entry name" value="LARGE RIBOSOMAL SUBUNIT PROTEIN BL31C"/>
    <property type="match status" value="1"/>
</dbReference>
<dbReference type="InterPro" id="IPR027493">
    <property type="entry name" value="Ribosomal_bL31_B"/>
</dbReference>